<evidence type="ECO:0000256" key="3">
    <source>
        <dbReference type="ARBA" id="ARBA00022833"/>
    </source>
</evidence>
<dbReference type="GeneID" id="85357285"/>
<dbReference type="RefSeq" id="XP_060328108.1">
    <property type="nucleotide sequence ID" value="XM_060473737.1"/>
</dbReference>
<dbReference type="Gene3D" id="6.10.140.2220">
    <property type="match status" value="1"/>
</dbReference>
<evidence type="ECO:0000259" key="6">
    <source>
        <dbReference type="PROSITE" id="PS50865"/>
    </source>
</evidence>
<dbReference type="SUPFAM" id="SSF144232">
    <property type="entry name" value="HIT/MYND zinc finger-like"/>
    <property type="match status" value="1"/>
</dbReference>
<comment type="caution">
    <text evidence="7">The sequence shown here is derived from an EMBL/GenBank/DDBJ whole genome shotgun (WGS) entry which is preliminary data.</text>
</comment>
<evidence type="ECO:0000256" key="4">
    <source>
        <dbReference type="PROSITE-ProRule" id="PRU00134"/>
    </source>
</evidence>
<dbReference type="AlphaFoldDB" id="A0AA39K1U2"/>
<protein>
    <recommendedName>
        <fullName evidence="6">MYND-type domain-containing protein</fullName>
    </recommendedName>
</protein>
<evidence type="ECO:0000256" key="2">
    <source>
        <dbReference type="ARBA" id="ARBA00022771"/>
    </source>
</evidence>
<keyword evidence="5" id="KW-0812">Transmembrane</keyword>
<dbReference type="GO" id="GO:0008270">
    <property type="term" value="F:zinc ion binding"/>
    <property type="evidence" value="ECO:0007669"/>
    <property type="project" value="UniProtKB-KW"/>
</dbReference>
<evidence type="ECO:0000256" key="5">
    <source>
        <dbReference type="SAM" id="Phobius"/>
    </source>
</evidence>
<dbReference type="PROSITE" id="PS50865">
    <property type="entry name" value="ZF_MYND_2"/>
    <property type="match status" value="1"/>
</dbReference>
<keyword evidence="8" id="KW-1185">Reference proteome</keyword>
<name>A0AA39K1U2_ARMTA</name>
<dbReference type="Pfam" id="PF01753">
    <property type="entry name" value="zf-MYND"/>
    <property type="match status" value="1"/>
</dbReference>
<keyword evidence="1" id="KW-0479">Metal-binding</keyword>
<reference evidence="7" key="1">
    <citation type="submission" date="2023-06" db="EMBL/GenBank/DDBJ databases">
        <authorList>
            <consortium name="Lawrence Berkeley National Laboratory"/>
            <person name="Ahrendt S."/>
            <person name="Sahu N."/>
            <person name="Indic B."/>
            <person name="Wong-Bajracharya J."/>
            <person name="Merenyi Z."/>
            <person name="Ke H.-M."/>
            <person name="Monk M."/>
            <person name="Kocsube S."/>
            <person name="Drula E."/>
            <person name="Lipzen A."/>
            <person name="Balint B."/>
            <person name="Henrissat B."/>
            <person name="Andreopoulos B."/>
            <person name="Martin F.M."/>
            <person name="Harder C.B."/>
            <person name="Rigling D."/>
            <person name="Ford K.L."/>
            <person name="Foster G.D."/>
            <person name="Pangilinan J."/>
            <person name="Papanicolaou A."/>
            <person name="Barry K."/>
            <person name="LaButti K."/>
            <person name="Viragh M."/>
            <person name="Koriabine M."/>
            <person name="Yan M."/>
            <person name="Riley R."/>
            <person name="Champramary S."/>
            <person name="Plett K.L."/>
            <person name="Tsai I.J."/>
            <person name="Slot J."/>
            <person name="Sipos G."/>
            <person name="Plett J."/>
            <person name="Nagy L.G."/>
            <person name="Grigoriev I.V."/>
        </authorList>
    </citation>
    <scope>NUCLEOTIDE SEQUENCE</scope>
    <source>
        <strain evidence="7">CCBAS 213</strain>
    </source>
</reference>
<accession>A0AA39K1U2</accession>
<evidence type="ECO:0000256" key="1">
    <source>
        <dbReference type="ARBA" id="ARBA00022723"/>
    </source>
</evidence>
<gene>
    <name evidence="7" type="ORF">EV420DRAFT_1558415</name>
</gene>
<organism evidence="7 8">
    <name type="scientific">Armillaria tabescens</name>
    <name type="common">Ringless honey mushroom</name>
    <name type="synonym">Agaricus tabescens</name>
    <dbReference type="NCBI Taxonomy" id="1929756"/>
    <lineage>
        <taxon>Eukaryota</taxon>
        <taxon>Fungi</taxon>
        <taxon>Dikarya</taxon>
        <taxon>Basidiomycota</taxon>
        <taxon>Agaricomycotina</taxon>
        <taxon>Agaricomycetes</taxon>
        <taxon>Agaricomycetidae</taxon>
        <taxon>Agaricales</taxon>
        <taxon>Marasmiineae</taxon>
        <taxon>Physalacriaceae</taxon>
        <taxon>Desarmillaria</taxon>
    </lineage>
</organism>
<sequence>MGPPRLIRFPNGTSFALDAAIDLFVESLSDPIRPSHCLRASRHDLLKTSLTFLTAPRSQDEVHALQSAMETCSCPKDNPLSNGLHKYCPSIKHRPGRRSAGKHRCGQVTPNEFYSTFGAETAVKMLWQWAYMYQLQPSFLLFSSVIVMAGTTLSVMIFIMPSFAPQLIEIINKDVDSLEKIGSLADRDFTVLQQAETIALITTTEMIAKGEGRRVNTYWQNHKEALLQALSRVVSITTGAPFHEELLKRVCIIHDALSVPHDPAKYHPLILEGSRALREEHKKENDFWRAYRAIRQATVSDRCYSPGCLETFTSMGRKFQFCSGCVRVPYCSRQCQRQAWKTGQAPHRIICQMVKSFSDWIELQYKFKIEDYLEPDVVERMCREKGVEENDAYAIDRYFDVLDKLLIIKNPYDSRVGEGH</sequence>
<keyword evidence="5" id="KW-1133">Transmembrane helix</keyword>
<dbReference type="InterPro" id="IPR002893">
    <property type="entry name" value="Znf_MYND"/>
</dbReference>
<keyword evidence="5" id="KW-0472">Membrane</keyword>
<keyword evidence="3" id="KW-0862">Zinc</keyword>
<feature type="domain" description="MYND-type" evidence="6">
    <location>
        <begin position="303"/>
        <end position="351"/>
    </location>
</feature>
<evidence type="ECO:0000313" key="8">
    <source>
        <dbReference type="Proteomes" id="UP001175211"/>
    </source>
</evidence>
<evidence type="ECO:0000313" key="7">
    <source>
        <dbReference type="EMBL" id="KAK0452772.1"/>
    </source>
</evidence>
<proteinExistence type="predicted"/>
<dbReference type="Proteomes" id="UP001175211">
    <property type="component" value="Unassembled WGS sequence"/>
</dbReference>
<feature type="transmembrane region" description="Helical" evidence="5">
    <location>
        <begin position="139"/>
        <end position="160"/>
    </location>
</feature>
<dbReference type="EMBL" id="JAUEPS010000030">
    <property type="protein sequence ID" value="KAK0452772.1"/>
    <property type="molecule type" value="Genomic_DNA"/>
</dbReference>
<keyword evidence="2 4" id="KW-0863">Zinc-finger</keyword>